<proteinExistence type="predicted"/>
<evidence type="ECO:0000313" key="2">
    <source>
        <dbReference type="Proteomes" id="UP000031307"/>
    </source>
</evidence>
<dbReference type="AlphaFoldDB" id="A0A0C1C5E7"/>
<gene>
    <name evidence="1" type="ORF">DB43_AG00130</name>
</gene>
<dbReference type="EMBL" id="JSAM01000117">
    <property type="protein sequence ID" value="KIA76435.1"/>
    <property type="molecule type" value="Genomic_DNA"/>
</dbReference>
<reference evidence="1 2" key="1">
    <citation type="journal article" date="2014" name="Mol. Biol. Evol.">
        <title>Massive expansion of Ubiquitination-related gene families within the Chlamydiae.</title>
        <authorList>
            <person name="Domman D."/>
            <person name="Collingro A."/>
            <person name="Lagkouvardos I."/>
            <person name="Gehre L."/>
            <person name="Weinmaier T."/>
            <person name="Rattei T."/>
            <person name="Subtil A."/>
            <person name="Horn M."/>
        </authorList>
    </citation>
    <scope>NUCLEOTIDE SEQUENCE [LARGE SCALE GENOMIC DNA]</scope>
    <source>
        <strain evidence="1 2">OEW1</strain>
    </source>
</reference>
<evidence type="ECO:0000313" key="1">
    <source>
        <dbReference type="EMBL" id="KIA76435.1"/>
    </source>
</evidence>
<protein>
    <submittedName>
        <fullName evidence="1">Uncharacterized protein</fullName>
    </submittedName>
</protein>
<organism evidence="1 2">
    <name type="scientific">Parachlamydia acanthamoebae</name>
    <dbReference type="NCBI Taxonomy" id="83552"/>
    <lineage>
        <taxon>Bacteria</taxon>
        <taxon>Pseudomonadati</taxon>
        <taxon>Chlamydiota</taxon>
        <taxon>Chlamydiia</taxon>
        <taxon>Parachlamydiales</taxon>
        <taxon>Parachlamydiaceae</taxon>
        <taxon>Parachlamydia</taxon>
    </lineage>
</organism>
<sequence>MKFEILKGDEEKFCRLTRVKRMIFDFRVHQRIQNFLSLKSKLFSQ</sequence>
<name>A0A0C1C5E7_9BACT</name>
<accession>A0A0C1C5E7</accession>
<dbReference type="Proteomes" id="UP000031307">
    <property type="component" value="Unassembled WGS sequence"/>
</dbReference>
<comment type="caution">
    <text evidence="1">The sequence shown here is derived from an EMBL/GenBank/DDBJ whole genome shotgun (WGS) entry which is preliminary data.</text>
</comment>